<evidence type="ECO:0000313" key="1">
    <source>
        <dbReference type="EMBL" id="AXE17619.1"/>
    </source>
</evidence>
<dbReference type="KEGG" id="run:DR864_07665"/>
<dbReference type="PANTHER" id="PTHR11669">
    <property type="entry name" value="REPLICATION FACTOR C / DNA POLYMERASE III GAMMA-TAU SUBUNIT"/>
    <property type="match status" value="1"/>
</dbReference>
<dbReference type="Pfam" id="PF13177">
    <property type="entry name" value="DNA_pol3_delta2"/>
    <property type="match status" value="1"/>
</dbReference>
<sequence>MLFKNILGHDDTKRALIRSVQNNHVAHAQLFDGPVGGAGIALAWAFATFVNCEDRQPDDACGRCASCSKMHKLVHPDVYHIFPLPRTPKEGEDLLGELTPKWRAFLEEHPFRTLPEWLACINATGNQQGIIPIKESRSIVSKLSLKAFEGEFKIMLFWQPELLNVQAANALLKILEEPPEKTLFLIVSSQSDKLLTTIISRTQRVAIRAFTDEEVTQFLAQKGIDERQARQIAYLCEGNLAEAMRLTNETEDDRHAWFAQWMRKCYSRDFVSLVKLADEFDTLGKEKQKGIFDYTLNLFRDLFLWQNGVEELLRLQDEELSFVQKFGKAVNPGAIELLIQEITDGYYHLERNARAKVLFLDISLTAARTMRA</sequence>
<reference evidence="1 2" key="1">
    <citation type="submission" date="2018-07" db="EMBL/GenBank/DDBJ databases">
        <title>Genome sequencing of Runella.</title>
        <authorList>
            <person name="Baek M.-G."/>
            <person name="Yi H."/>
        </authorList>
    </citation>
    <scope>NUCLEOTIDE SEQUENCE [LARGE SCALE GENOMIC DNA]</scope>
    <source>
        <strain evidence="1 2">HYN0085</strain>
    </source>
</reference>
<name>A0A344TG48_9BACT</name>
<protein>
    <submittedName>
        <fullName evidence="1">DNA polymerase III subunit delta</fullName>
    </submittedName>
</protein>
<dbReference type="InterPro" id="IPR050238">
    <property type="entry name" value="DNA_Rep/Repair_Clamp_Loader"/>
</dbReference>
<accession>A0A344TG48</accession>
<keyword evidence="2" id="KW-1185">Reference proteome</keyword>
<dbReference type="Proteomes" id="UP000251993">
    <property type="component" value="Chromosome"/>
</dbReference>
<organism evidence="1 2">
    <name type="scientific">Runella rosea</name>
    <dbReference type="NCBI Taxonomy" id="2259595"/>
    <lineage>
        <taxon>Bacteria</taxon>
        <taxon>Pseudomonadati</taxon>
        <taxon>Bacteroidota</taxon>
        <taxon>Cytophagia</taxon>
        <taxon>Cytophagales</taxon>
        <taxon>Spirosomataceae</taxon>
        <taxon>Runella</taxon>
    </lineage>
</organism>
<dbReference type="PANTHER" id="PTHR11669:SF8">
    <property type="entry name" value="DNA POLYMERASE III SUBUNIT DELTA"/>
    <property type="match status" value="1"/>
</dbReference>
<dbReference type="GO" id="GO:0006261">
    <property type="term" value="P:DNA-templated DNA replication"/>
    <property type="evidence" value="ECO:0007669"/>
    <property type="project" value="TreeGrafter"/>
</dbReference>
<dbReference type="InterPro" id="IPR027417">
    <property type="entry name" value="P-loop_NTPase"/>
</dbReference>
<dbReference type="AlphaFoldDB" id="A0A344TG48"/>
<evidence type="ECO:0000313" key="2">
    <source>
        <dbReference type="Proteomes" id="UP000251993"/>
    </source>
</evidence>
<dbReference type="EMBL" id="CP030850">
    <property type="protein sequence ID" value="AXE17619.1"/>
    <property type="molecule type" value="Genomic_DNA"/>
</dbReference>
<dbReference type="OrthoDB" id="9811073at2"/>
<dbReference type="SUPFAM" id="SSF52540">
    <property type="entry name" value="P-loop containing nucleoside triphosphate hydrolases"/>
    <property type="match status" value="1"/>
</dbReference>
<dbReference type="Gene3D" id="3.40.50.300">
    <property type="entry name" value="P-loop containing nucleotide triphosphate hydrolases"/>
    <property type="match status" value="1"/>
</dbReference>
<dbReference type="RefSeq" id="WP_114066404.1">
    <property type="nucleotide sequence ID" value="NZ_CP030850.1"/>
</dbReference>
<gene>
    <name evidence="1" type="ORF">DR864_07665</name>
</gene>
<proteinExistence type="predicted"/>